<comment type="subcellular location">
    <subcellularLocation>
        <location evidence="1">Nucleus</location>
        <location evidence="1">Nucleolus</location>
    </subcellularLocation>
</comment>
<name>G0US39_TRYCI</name>
<keyword evidence="3" id="KW-0539">Nucleus</keyword>
<dbReference type="AlphaFoldDB" id="G0US39"/>
<organism evidence="7">
    <name type="scientific">Trypanosoma congolense (strain IL3000)</name>
    <dbReference type="NCBI Taxonomy" id="1068625"/>
    <lineage>
        <taxon>Eukaryota</taxon>
        <taxon>Discoba</taxon>
        <taxon>Euglenozoa</taxon>
        <taxon>Kinetoplastea</taxon>
        <taxon>Metakinetoplastina</taxon>
        <taxon>Trypanosomatida</taxon>
        <taxon>Trypanosomatidae</taxon>
        <taxon>Trypanosoma</taxon>
        <taxon>Nannomonas</taxon>
    </lineage>
</organism>
<evidence type="ECO:0000256" key="4">
    <source>
        <dbReference type="PROSITE-ProRule" id="PRU00176"/>
    </source>
</evidence>
<feature type="compositionally biased region" description="Low complexity" evidence="5">
    <location>
        <begin position="59"/>
        <end position="70"/>
    </location>
</feature>
<evidence type="ECO:0000256" key="2">
    <source>
        <dbReference type="ARBA" id="ARBA00022884"/>
    </source>
</evidence>
<dbReference type="Gene3D" id="3.30.70.330">
    <property type="match status" value="1"/>
</dbReference>
<gene>
    <name evidence="7" type="ORF">TCIL3000_8_4220</name>
</gene>
<feature type="region of interest" description="Disordered" evidence="5">
    <location>
        <begin position="312"/>
        <end position="420"/>
    </location>
</feature>
<feature type="compositionally biased region" description="Acidic residues" evidence="5">
    <location>
        <begin position="118"/>
        <end position="127"/>
    </location>
</feature>
<evidence type="ECO:0000256" key="3">
    <source>
        <dbReference type="ARBA" id="ARBA00023242"/>
    </source>
</evidence>
<dbReference type="SUPFAM" id="SSF54928">
    <property type="entry name" value="RNA-binding domain, RBD"/>
    <property type="match status" value="1"/>
</dbReference>
<accession>G0US39</accession>
<dbReference type="GO" id="GO:0003723">
    <property type="term" value="F:RNA binding"/>
    <property type="evidence" value="ECO:0007669"/>
    <property type="project" value="UniProtKB-UniRule"/>
</dbReference>
<dbReference type="Pfam" id="PF00076">
    <property type="entry name" value="RRM_1"/>
    <property type="match status" value="1"/>
</dbReference>
<dbReference type="GO" id="GO:0005730">
    <property type="term" value="C:nucleolus"/>
    <property type="evidence" value="ECO:0007669"/>
    <property type="project" value="UniProtKB-SubCell"/>
</dbReference>
<sequence length="420" mass="46117">MGFGGKKVLLKNKPTTRAAVGGAKSVVETSTVHAGKKPSSRPRITFEDDGVDDRSLSHKAAAAAAKRAAAGGIIEPKKRRRDEDDTKMFQESDDDSDSDQSELDSTGDDEGSLHSDDIVSDTSDDDDVRAKGKRGGPLGRTKREGKQLSYSALRLRFLPEEFQEPELYKFLSQFGANVLNCFCVRSRRTHQSKGIAYVQFDDESVLPTVVEECHGMALGGRCVHARVVTLHRAMPTRAKASQRRKLAYLYKTRGRPLERRDIHDNDPVGILMKCSRSEKRNNKHLRVLGIDYECNEFSDQLAKVSSHIAASKEVKKQSSQGGSGPKVNNREGASGGRSTRKAKGEEKKNNGNSVPYKEDHSTTALLPSKAVKPERNTPELDDSASVKVHKKTGRAKTNTKAMKAESVASVKKSSARVKRV</sequence>
<feature type="domain" description="RRM" evidence="6">
    <location>
        <begin position="151"/>
        <end position="235"/>
    </location>
</feature>
<evidence type="ECO:0000313" key="7">
    <source>
        <dbReference type="EMBL" id="CCC92201.1"/>
    </source>
</evidence>
<dbReference type="VEuPathDB" id="TriTrypDB:TcIL3000_8_4220"/>
<protein>
    <submittedName>
        <fullName evidence="7">Putative RNA-binding protein</fullName>
    </submittedName>
</protein>
<dbReference type="PROSITE" id="PS50102">
    <property type="entry name" value="RRM"/>
    <property type="match status" value="1"/>
</dbReference>
<feature type="region of interest" description="Disordered" evidence="5">
    <location>
        <begin position="16"/>
        <end position="145"/>
    </location>
</feature>
<dbReference type="SMART" id="SM00360">
    <property type="entry name" value="RRM"/>
    <property type="match status" value="1"/>
</dbReference>
<evidence type="ECO:0000259" key="6">
    <source>
        <dbReference type="PROSITE" id="PS50102"/>
    </source>
</evidence>
<dbReference type="InterPro" id="IPR012677">
    <property type="entry name" value="Nucleotide-bd_a/b_plait_sf"/>
</dbReference>
<dbReference type="PANTHER" id="PTHR46754">
    <property type="entry name" value="MKI67 FHA DOMAIN-INTERACTING NUCLEOLAR PHOSPHOPROTEIN"/>
    <property type="match status" value="1"/>
</dbReference>
<dbReference type="EMBL" id="HE575321">
    <property type="protein sequence ID" value="CCC92201.1"/>
    <property type="molecule type" value="Genomic_DNA"/>
</dbReference>
<proteinExistence type="predicted"/>
<feature type="compositionally biased region" description="Acidic residues" evidence="5">
    <location>
        <begin position="91"/>
        <end position="110"/>
    </location>
</feature>
<dbReference type="InterPro" id="IPR035979">
    <property type="entry name" value="RBD_domain_sf"/>
</dbReference>
<feature type="compositionally biased region" description="Low complexity" evidence="5">
    <location>
        <begin position="400"/>
        <end position="412"/>
    </location>
</feature>
<reference evidence="7" key="1">
    <citation type="journal article" date="2012" name="Proc. Natl. Acad. Sci. U.S.A.">
        <title>Antigenic diversity is generated by distinct evolutionary mechanisms in African trypanosome species.</title>
        <authorList>
            <person name="Jackson A.P."/>
            <person name="Berry A."/>
            <person name="Aslett M."/>
            <person name="Allison H.C."/>
            <person name="Burton P."/>
            <person name="Vavrova-Anderson J."/>
            <person name="Brown R."/>
            <person name="Browne H."/>
            <person name="Corton N."/>
            <person name="Hauser H."/>
            <person name="Gamble J."/>
            <person name="Gilderthorp R."/>
            <person name="Marcello L."/>
            <person name="McQuillan J."/>
            <person name="Otto T.D."/>
            <person name="Quail M.A."/>
            <person name="Sanders M.J."/>
            <person name="van Tonder A."/>
            <person name="Ginger M.L."/>
            <person name="Field M.C."/>
            <person name="Barry J.D."/>
            <person name="Hertz-Fowler C."/>
            <person name="Berriman M."/>
        </authorList>
    </citation>
    <scope>NUCLEOTIDE SEQUENCE</scope>
    <source>
        <strain evidence="7">IL3000</strain>
    </source>
</reference>
<evidence type="ECO:0000256" key="5">
    <source>
        <dbReference type="SAM" id="MobiDB-lite"/>
    </source>
</evidence>
<keyword evidence="2 4" id="KW-0694">RNA-binding</keyword>
<dbReference type="InterPro" id="IPR000504">
    <property type="entry name" value="RRM_dom"/>
</dbReference>
<evidence type="ECO:0000256" key="1">
    <source>
        <dbReference type="ARBA" id="ARBA00004604"/>
    </source>
</evidence>
<feature type="compositionally biased region" description="Basic and acidic residues" evidence="5">
    <location>
        <begin position="81"/>
        <end position="90"/>
    </location>
</feature>